<feature type="modified residue" description="4-aspartylphosphate" evidence="2">
    <location>
        <position position="72"/>
    </location>
</feature>
<feature type="domain" description="Response regulatory" evidence="3">
    <location>
        <begin position="23"/>
        <end position="136"/>
    </location>
</feature>
<reference evidence="5" key="1">
    <citation type="submission" date="2016-10" db="EMBL/GenBank/DDBJ databases">
        <authorList>
            <person name="Varghese N."/>
            <person name="Submissions S."/>
        </authorList>
    </citation>
    <scope>NUCLEOTIDE SEQUENCE [LARGE SCALE GENOMIC DNA]</scope>
    <source>
        <strain evidence="5">DSM 28453</strain>
    </source>
</reference>
<evidence type="ECO:0000313" key="5">
    <source>
        <dbReference type="Proteomes" id="UP000198851"/>
    </source>
</evidence>
<dbReference type="AlphaFoldDB" id="A0A1I4G7M9"/>
<keyword evidence="1 2" id="KW-0597">Phosphoprotein</keyword>
<keyword evidence="5" id="KW-1185">Reference proteome</keyword>
<dbReference type="OrthoDB" id="7831674at2"/>
<protein>
    <submittedName>
        <fullName evidence="4">Response regulator receiver domain-containing protein</fullName>
    </submittedName>
</protein>
<gene>
    <name evidence="4" type="ORF">SAMN04488036_107179</name>
</gene>
<proteinExistence type="predicted"/>
<dbReference type="Proteomes" id="UP000198851">
    <property type="component" value="Unassembled WGS sequence"/>
</dbReference>
<evidence type="ECO:0000256" key="1">
    <source>
        <dbReference type="ARBA" id="ARBA00022553"/>
    </source>
</evidence>
<dbReference type="CDD" id="cd00156">
    <property type="entry name" value="REC"/>
    <property type="match status" value="1"/>
</dbReference>
<dbReference type="Gene3D" id="3.40.50.2300">
    <property type="match status" value="1"/>
</dbReference>
<organism evidence="4 5">
    <name type="scientific">Shimia haliotis</name>
    <dbReference type="NCBI Taxonomy" id="1280847"/>
    <lineage>
        <taxon>Bacteria</taxon>
        <taxon>Pseudomonadati</taxon>
        <taxon>Pseudomonadota</taxon>
        <taxon>Alphaproteobacteria</taxon>
        <taxon>Rhodobacterales</taxon>
        <taxon>Roseobacteraceae</taxon>
    </lineage>
</organism>
<dbReference type="STRING" id="1280847.SAMN04488036_107179"/>
<dbReference type="Pfam" id="PF00072">
    <property type="entry name" value="Response_reg"/>
    <property type="match status" value="1"/>
</dbReference>
<evidence type="ECO:0000256" key="2">
    <source>
        <dbReference type="PROSITE-ProRule" id="PRU00169"/>
    </source>
</evidence>
<dbReference type="SMART" id="SM00448">
    <property type="entry name" value="REC"/>
    <property type="match status" value="1"/>
</dbReference>
<dbReference type="InterPro" id="IPR001789">
    <property type="entry name" value="Sig_transdc_resp-reg_receiver"/>
</dbReference>
<accession>A0A1I4G7M9</accession>
<name>A0A1I4G7M9_9RHOB</name>
<dbReference type="SUPFAM" id="SSF52172">
    <property type="entry name" value="CheY-like"/>
    <property type="match status" value="1"/>
</dbReference>
<evidence type="ECO:0000313" key="4">
    <source>
        <dbReference type="EMBL" id="SFL25131.1"/>
    </source>
</evidence>
<dbReference type="InterPro" id="IPR011006">
    <property type="entry name" value="CheY-like_superfamily"/>
</dbReference>
<dbReference type="GO" id="GO:0000160">
    <property type="term" value="P:phosphorelay signal transduction system"/>
    <property type="evidence" value="ECO:0007669"/>
    <property type="project" value="InterPro"/>
</dbReference>
<dbReference type="RefSeq" id="WP_093325250.1">
    <property type="nucleotide sequence ID" value="NZ_FOSZ01000007.1"/>
</dbReference>
<dbReference type="PANTHER" id="PTHR44591">
    <property type="entry name" value="STRESS RESPONSE REGULATOR PROTEIN 1"/>
    <property type="match status" value="1"/>
</dbReference>
<sequence>MNDPLALSPLFTPTAQRPLLGMAVLVVEDSRFASDALRMMCVRSGARIRRADSLAAAHRHLKTYRPSVAIVDLGLPDGSGTDLIEELARTSPRIEVLLATSGDDFSEEIAMAAGADGFLAKPLPGLAQFQAEIISRLPKDRQPKGPRPLPDDVIDVDPVALRDDLLHASDTLSTHPDDVAVLDYVAQFLSSVAHSARDQTLLGAVKSVSRARHSGPKLKHDVAQLTSLLNARLEATTVI</sequence>
<evidence type="ECO:0000259" key="3">
    <source>
        <dbReference type="PROSITE" id="PS50110"/>
    </source>
</evidence>
<dbReference type="PANTHER" id="PTHR44591:SF3">
    <property type="entry name" value="RESPONSE REGULATORY DOMAIN-CONTAINING PROTEIN"/>
    <property type="match status" value="1"/>
</dbReference>
<dbReference type="PROSITE" id="PS50110">
    <property type="entry name" value="RESPONSE_REGULATORY"/>
    <property type="match status" value="1"/>
</dbReference>
<dbReference type="InterPro" id="IPR050595">
    <property type="entry name" value="Bact_response_regulator"/>
</dbReference>
<dbReference type="EMBL" id="FOSZ01000007">
    <property type="protein sequence ID" value="SFL25131.1"/>
    <property type="molecule type" value="Genomic_DNA"/>
</dbReference>